<evidence type="ECO:0000313" key="8">
    <source>
        <dbReference type="EMBL" id="KAG0655006.1"/>
    </source>
</evidence>
<accession>A0A9P6VVG3</accession>
<dbReference type="GO" id="GO:0005634">
    <property type="term" value="C:nucleus"/>
    <property type="evidence" value="ECO:0007669"/>
    <property type="project" value="TreeGrafter"/>
</dbReference>
<dbReference type="PANTHER" id="PTHR13522:SF3">
    <property type="entry name" value="U6 SNRNA PHOSPHODIESTERASE 1"/>
    <property type="match status" value="1"/>
</dbReference>
<dbReference type="InterPro" id="IPR009097">
    <property type="entry name" value="Cyclic_Pdiesterase"/>
</dbReference>
<keyword evidence="4" id="KW-0539">Nucleus</keyword>
<evidence type="ECO:0000256" key="6">
    <source>
        <dbReference type="ARBA" id="ARBA00030030"/>
    </source>
</evidence>
<protein>
    <recommendedName>
        <fullName evidence="5">U6 snRNA phosphodiesterase 1</fullName>
    </recommendedName>
    <alternativeName>
        <fullName evidence="6">3'-5' RNA exonuclease USB1</fullName>
    </alternativeName>
</protein>
<feature type="region of interest" description="Disordered" evidence="7">
    <location>
        <begin position="27"/>
        <end position="53"/>
    </location>
</feature>
<evidence type="ECO:0000256" key="5">
    <source>
        <dbReference type="ARBA" id="ARBA00029543"/>
    </source>
</evidence>
<evidence type="ECO:0000256" key="1">
    <source>
        <dbReference type="ARBA" id="ARBA00022722"/>
    </source>
</evidence>
<reference evidence="8 9" key="1">
    <citation type="submission" date="2020-11" db="EMBL/GenBank/DDBJ databases">
        <title>Kefir isolates.</title>
        <authorList>
            <person name="Marcisauskas S."/>
            <person name="Kim Y."/>
            <person name="Blasche S."/>
        </authorList>
    </citation>
    <scope>NUCLEOTIDE SEQUENCE [LARGE SCALE GENOMIC DNA]</scope>
    <source>
        <strain evidence="8 9">KR</strain>
    </source>
</reference>
<dbReference type="PANTHER" id="PTHR13522">
    <property type="entry name" value="U6 SNRNA PHOSPHODIESTERASE 1"/>
    <property type="match status" value="1"/>
</dbReference>
<dbReference type="AlphaFoldDB" id="A0A9P6VVG3"/>
<dbReference type="GO" id="GO:0034477">
    <property type="term" value="P:U6 snRNA 3'-end processing"/>
    <property type="evidence" value="ECO:0007669"/>
    <property type="project" value="InterPro"/>
</dbReference>
<dbReference type="SUPFAM" id="SSF55144">
    <property type="entry name" value="LigT-like"/>
    <property type="match status" value="1"/>
</dbReference>
<keyword evidence="9" id="KW-1185">Reference proteome</keyword>
<evidence type="ECO:0000256" key="7">
    <source>
        <dbReference type="SAM" id="MobiDB-lite"/>
    </source>
</evidence>
<dbReference type="OrthoDB" id="49151at2759"/>
<dbReference type="EMBL" id="PUHQ01000132">
    <property type="protein sequence ID" value="KAG0655006.1"/>
    <property type="molecule type" value="Genomic_DNA"/>
</dbReference>
<evidence type="ECO:0000256" key="3">
    <source>
        <dbReference type="ARBA" id="ARBA00023239"/>
    </source>
</evidence>
<dbReference type="Gene3D" id="3.90.1140.10">
    <property type="entry name" value="Cyclic phosphodiesterase"/>
    <property type="match status" value="1"/>
</dbReference>
<keyword evidence="1" id="KW-0540">Nuclease</keyword>
<keyword evidence="3" id="KW-0456">Lyase</keyword>
<evidence type="ECO:0000313" key="9">
    <source>
        <dbReference type="Proteomes" id="UP000777482"/>
    </source>
</evidence>
<dbReference type="Pfam" id="PF09749">
    <property type="entry name" value="HVSL"/>
    <property type="match status" value="1"/>
</dbReference>
<dbReference type="GO" id="GO:0000175">
    <property type="term" value="F:3'-5'-RNA exonuclease activity"/>
    <property type="evidence" value="ECO:0007669"/>
    <property type="project" value="TreeGrafter"/>
</dbReference>
<gene>
    <name evidence="8" type="primary">USB1</name>
    <name evidence="8" type="ORF">C6P46_001295</name>
</gene>
<dbReference type="InterPro" id="IPR027521">
    <property type="entry name" value="Usb1"/>
</dbReference>
<proteinExistence type="predicted"/>
<keyword evidence="2" id="KW-0378">Hydrolase</keyword>
<keyword evidence="8" id="KW-0269">Exonuclease</keyword>
<dbReference type="GO" id="GO:0016829">
    <property type="term" value="F:lyase activity"/>
    <property type="evidence" value="ECO:0007669"/>
    <property type="project" value="UniProtKB-KW"/>
</dbReference>
<sequence>MRLILSNRAMITLGFPGFRPAFRAEEMTSAAAPEEPPKKKRRLPRLDDSFDEPSECARGLAEVSKGADSCSAMQQRGRPTRQSCTKAGSELLLTFADMTPSASLRKVLQQSFDVAASSSEDAAAVHSLLPGVRIDPRDTLDDTLHLSLSRPLMLLTNQREDLKKAVARIADRFRPFAARYASFGVLENDEKTRRFLGIEVGQGYAELEALVRKLDEAFAEMRLPAYYPEPRFHTSIAWTTTTSATTPTTLPPFAEPTPTLEALEARFGPSLRKEGQVWVGEVCVKIGKDVARYRLSGSEGTG</sequence>
<evidence type="ECO:0000256" key="4">
    <source>
        <dbReference type="ARBA" id="ARBA00023242"/>
    </source>
</evidence>
<organism evidence="8 9">
    <name type="scientific">Rhodotorula mucilaginosa</name>
    <name type="common">Yeast</name>
    <name type="synonym">Rhodotorula rubra</name>
    <dbReference type="NCBI Taxonomy" id="5537"/>
    <lineage>
        <taxon>Eukaryota</taxon>
        <taxon>Fungi</taxon>
        <taxon>Dikarya</taxon>
        <taxon>Basidiomycota</taxon>
        <taxon>Pucciniomycotina</taxon>
        <taxon>Microbotryomycetes</taxon>
        <taxon>Sporidiobolales</taxon>
        <taxon>Sporidiobolaceae</taxon>
        <taxon>Rhodotorula</taxon>
    </lineage>
</organism>
<evidence type="ECO:0000256" key="2">
    <source>
        <dbReference type="ARBA" id="ARBA00022801"/>
    </source>
</evidence>
<dbReference type="Proteomes" id="UP000777482">
    <property type="component" value="Unassembled WGS sequence"/>
</dbReference>
<name>A0A9P6VVG3_RHOMI</name>
<comment type="caution">
    <text evidence="8">The sequence shown here is derived from an EMBL/GenBank/DDBJ whole genome shotgun (WGS) entry which is preliminary data.</text>
</comment>